<keyword evidence="4 10" id="KW-0812">Transmembrane</keyword>
<evidence type="ECO:0000256" key="8">
    <source>
        <dbReference type="ARBA" id="ARBA00023170"/>
    </source>
</evidence>
<dbReference type="GO" id="GO:0005886">
    <property type="term" value="C:plasma membrane"/>
    <property type="evidence" value="ECO:0007669"/>
    <property type="project" value="UniProtKB-SubCell"/>
</dbReference>
<evidence type="ECO:0000256" key="5">
    <source>
        <dbReference type="ARBA" id="ARBA00022725"/>
    </source>
</evidence>
<reference evidence="11" key="1">
    <citation type="submission" date="2019-08" db="EMBL/GenBank/DDBJ databases">
        <title>The genome of the North American firefly Photinus pyralis.</title>
        <authorList>
            <consortium name="Photinus pyralis genome working group"/>
            <person name="Fallon T.R."/>
            <person name="Sander Lower S.E."/>
            <person name="Weng J.-K."/>
        </authorList>
    </citation>
    <scope>NUCLEOTIDE SEQUENCE</scope>
    <source>
        <strain evidence="11">TRF0915ILg1</strain>
        <tissue evidence="11">Whole body</tissue>
    </source>
</reference>
<dbReference type="GO" id="GO:0007165">
    <property type="term" value="P:signal transduction"/>
    <property type="evidence" value="ECO:0007669"/>
    <property type="project" value="UniProtKB-KW"/>
</dbReference>
<evidence type="ECO:0000256" key="9">
    <source>
        <dbReference type="ARBA" id="ARBA00023224"/>
    </source>
</evidence>
<keyword evidence="5" id="KW-0552">Olfaction</keyword>
<keyword evidence="12" id="KW-1185">Reference proteome</keyword>
<dbReference type="PANTHER" id="PTHR21137:SF35">
    <property type="entry name" value="ODORANT RECEPTOR 19A-RELATED"/>
    <property type="match status" value="1"/>
</dbReference>
<keyword evidence="8" id="KW-0675">Receptor</keyword>
<dbReference type="InterPro" id="IPR004117">
    <property type="entry name" value="7tm6_olfct_rcpt"/>
</dbReference>
<evidence type="ECO:0000256" key="1">
    <source>
        <dbReference type="ARBA" id="ARBA00004651"/>
    </source>
</evidence>
<keyword evidence="9" id="KW-0807">Transducer</keyword>
<evidence type="ECO:0000256" key="6">
    <source>
        <dbReference type="ARBA" id="ARBA00022989"/>
    </source>
</evidence>
<keyword evidence="3" id="KW-0716">Sensory transduction</keyword>
<dbReference type="AlphaFoldDB" id="A0A8K0D7C1"/>
<evidence type="ECO:0000256" key="3">
    <source>
        <dbReference type="ARBA" id="ARBA00022606"/>
    </source>
</evidence>
<evidence type="ECO:0000256" key="10">
    <source>
        <dbReference type="SAM" id="Phobius"/>
    </source>
</evidence>
<gene>
    <name evidence="11" type="ORF">ILUMI_07907</name>
</gene>
<keyword evidence="2" id="KW-1003">Cell membrane</keyword>
<dbReference type="PANTHER" id="PTHR21137">
    <property type="entry name" value="ODORANT RECEPTOR"/>
    <property type="match status" value="1"/>
</dbReference>
<proteinExistence type="predicted"/>
<protein>
    <submittedName>
        <fullName evidence="11">Uncharacterized protein</fullName>
    </submittedName>
</protein>
<keyword evidence="6 10" id="KW-1133">Transmembrane helix</keyword>
<accession>A0A8K0D7C1</accession>
<dbReference type="GO" id="GO:0005549">
    <property type="term" value="F:odorant binding"/>
    <property type="evidence" value="ECO:0007669"/>
    <property type="project" value="InterPro"/>
</dbReference>
<sequence>MFEEPTRIRINQKLIASPKKKTLPKSVFKDGVKRTLIPAKIILDSLGLWPEELIKIYIILIFVASFITFIGNAQYVQHNKNLTRIVSAITVSTSTVLSDAIFQSGWHLLQDNVEFKKSLLMMIIRSQKEVHLTAAGFSILKLPTFLKERSGMAALDQVEEGCFTLTWK</sequence>
<dbReference type="EMBL" id="VTPC01003610">
    <property type="protein sequence ID" value="KAF2898266.1"/>
    <property type="molecule type" value="Genomic_DNA"/>
</dbReference>
<dbReference type="OrthoDB" id="6743260at2759"/>
<evidence type="ECO:0000256" key="4">
    <source>
        <dbReference type="ARBA" id="ARBA00022692"/>
    </source>
</evidence>
<organism evidence="11 12">
    <name type="scientific">Ignelater luminosus</name>
    <name type="common">Cucubano</name>
    <name type="synonym">Pyrophorus luminosus</name>
    <dbReference type="NCBI Taxonomy" id="2038154"/>
    <lineage>
        <taxon>Eukaryota</taxon>
        <taxon>Metazoa</taxon>
        <taxon>Ecdysozoa</taxon>
        <taxon>Arthropoda</taxon>
        <taxon>Hexapoda</taxon>
        <taxon>Insecta</taxon>
        <taxon>Pterygota</taxon>
        <taxon>Neoptera</taxon>
        <taxon>Endopterygota</taxon>
        <taxon>Coleoptera</taxon>
        <taxon>Polyphaga</taxon>
        <taxon>Elateriformia</taxon>
        <taxon>Elateroidea</taxon>
        <taxon>Elateridae</taxon>
        <taxon>Agrypninae</taxon>
        <taxon>Pyrophorini</taxon>
        <taxon>Ignelater</taxon>
    </lineage>
</organism>
<dbReference type="Pfam" id="PF02949">
    <property type="entry name" value="7tm_6"/>
    <property type="match status" value="1"/>
</dbReference>
<evidence type="ECO:0000256" key="7">
    <source>
        <dbReference type="ARBA" id="ARBA00023136"/>
    </source>
</evidence>
<keyword evidence="7 10" id="KW-0472">Membrane</keyword>
<comment type="subcellular location">
    <subcellularLocation>
        <location evidence="1">Cell membrane</location>
        <topology evidence="1">Multi-pass membrane protein</topology>
    </subcellularLocation>
</comment>
<name>A0A8K0D7C1_IGNLU</name>
<evidence type="ECO:0000313" key="11">
    <source>
        <dbReference type="EMBL" id="KAF2898266.1"/>
    </source>
</evidence>
<evidence type="ECO:0000256" key="2">
    <source>
        <dbReference type="ARBA" id="ARBA00022475"/>
    </source>
</evidence>
<feature type="transmembrane region" description="Helical" evidence="10">
    <location>
        <begin position="54"/>
        <end position="75"/>
    </location>
</feature>
<dbReference type="GO" id="GO:0004984">
    <property type="term" value="F:olfactory receptor activity"/>
    <property type="evidence" value="ECO:0007669"/>
    <property type="project" value="InterPro"/>
</dbReference>
<evidence type="ECO:0000313" key="12">
    <source>
        <dbReference type="Proteomes" id="UP000801492"/>
    </source>
</evidence>
<comment type="caution">
    <text evidence="11">The sequence shown here is derived from an EMBL/GenBank/DDBJ whole genome shotgun (WGS) entry which is preliminary data.</text>
</comment>
<dbReference type="Proteomes" id="UP000801492">
    <property type="component" value="Unassembled WGS sequence"/>
</dbReference>